<dbReference type="GO" id="GO:0020037">
    <property type="term" value="F:heme binding"/>
    <property type="evidence" value="ECO:0007669"/>
    <property type="project" value="InterPro"/>
</dbReference>
<evidence type="ECO:0000256" key="8">
    <source>
        <dbReference type="ARBA" id="ARBA00022989"/>
    </source>
</evidence>
<dbReference type="Proteomes" id="UP000807342">
    <property type="component" value="Unassembled WGS sequence"/>
</dbReference>
<dbReference type="InterPro" id="IPR050121">
    <property type="entry name" value="Cytochrome_P450_monoxygenase"/>
</dbReference>
<dbReference type="PANTHER" id="PTHR24305:SF166">
    <property type="entry name" value="CYTOCHROME P450 12A4, MITOCHONDRIAL-RELATED"/>
    <property type="match status" value="1"/>
</dbReference>
<feature type="signal peptide" evidence="15">
    <location>
        <begin position="1"/>
        <end position="20"/>
    </location>
</feature>
<evidence type="ECO:0000256" key="13">
    <source>
        <dbReference type="PIRSR" id="PIRSR602401-1"/>
    </source>
</evidence>
<keyword evidence="9 14" id="KW-0560">Oxidoreductase</keyword>
<dbReference type="InterPro" id="IPR001128">
    <property type="entry name" value="Cyt_P450"/>
</dbReference>
<feature type="binding site" description="axial binding residue" evidence="13">
    <location>
        <position position="448"/>
    </location>
    <ligand>
        <name>heme</name>
        <dbReference type="ChEBI" id="CHEBI:30413"/>
    </ligand>
    <ligandPart>
        <name>Fe</name>
        <dbReference type="ChEBI" id="CHEBI:18248"/>
    </ligandPart>
</feature>
<dbReference type="CDD" id="cd11070">
    <property type="entry name" value="CYP56-like"/>
    <property type="match status" value="1"/>
</dbReference>
<organism evidence="16 17">
    <name type="scientific">Macrolepiota fuliginosa MF-IS2</name>
    <dbReference type="NCBI Taxonomy" id="1400762"/>
    <lineage>
        <taxon>Eukaryota</taxon>
        <taxon>Fungi</taxon>
        <taxon>Dikarya</taxon>
        <taxon>Basidiomycota</taxon>
        <taxon>Agaricomycotina</taxon>
        <taxon>Agaricomycetes</taxon>
        <taxon>Agaricomycetidae</taxon>
        <taxon>Agaricales</taxon>
        <taxon>Agaricineae</taxon>
        <taxon>Agaricaceae</taxon>
        <taxon>Macrolepiota</taxon>
    </lineage>
</organism>
<evidence type="ECO:0000313" key="16">
    <source>
        <dbReference type="EMBL" id="KAF9442073.1"/>
    </source>
</evidence>
<dbReference type="EMBL" id="MU151711">
    <property type="protein sequence ID" value="KAF9442073.1"/>
    <property type="molecule type" value="Genomic_DNA"/>
</dbReference>
<protein>
    <submittedName>
        <fullName evidence="16">Cytochrome P450</fullName>
    </submittedName>
</protein>
<dbReference type="GO" id="GO:0005506">
    <property type="term" value="F:iron ion binding"/>
    <property type="evidence" value="ECO:0007669"/>
    <property type="project" value="InterPro"/>
</dbReference>
<gene>
    <name evidence="16" type="ORF">P691DRAFT_811421</name>
</gene>
<dbReference type="InterPro" id="IPR017972">
    <property type="entry name" value="Cyt_P450_CS"/>
</dbReference>
<feature type="chain" id="PRO_5040385312" evidence="15">
    <location>
        <begin position="21"/>
        <end position="513"/>
    </location>
</feature>
<dbReference type="GO" id="GO:0016705">
    <property type="term" value="F:oxidoreductase activity, acting on paired donors, with incorporation or reduction of molecular oxygen"/>
    <property type="evidence" value="ECO:0007669"/>
    <property type="project" value="InterPro"/>
</dbReference>
<comment type="subcellular location">
    <subcellularLocation>
        <location evidence="2">Membrane</location>
    </subcellularLocation>
</comment>
<comment type="cofactor">
    <cofactor evidence="1 13">
        <name>heme</name>
        <dbReference type="ChEBI" id="CHEBI:30413"/>
    </cofactor>
</comment>
<dbReference type="SUPFAM" id="SSF48264">
    <property type="entry name" value="Cytochrome P450"/>
    <property type="match status" value="1"/>
</dbReference>
<dbReference type="Pfam" id="PF00067">
    <property type="entry name" value="p450"/>
    <property type="match status" value="1"/>
</dbReference>
<evidence type="ECO:0000256" key="7">
    <source>
        <dbReference type="ARBA" id="ARBA00022723"/>
    </source>
</evidence>
<evidence type="ECO:0000313" key="17">
    <source>
        <dbReference type="Proteomes" id="UP000807342"/>
    </source>
</evidence>
<dbReference type="AlphaFoldDB" id="A0A9P6BY27"/>
<evidence type="ECO:0000256" key="14">
    <source>
        <dbReference type="RuleBase" id="RU000461"/>
    </source>
</evidence>
<reference evidence="16" key="1">
    <citation type="submission" date="2020-11" db="EMBL/GenBank/DDBJ databases">
        <authorList>
            <consortium name="DOE Joint Genome Institute"/>
            <person name="Ahrendt S."/>
            <person name="Riley R."/>
            <person name="Andreopoulos W."/>
            <person name="Labutti K."/>
            <person name="Pangilinan J."/>
            <person name="Ruiz-Duenas F.J."/>
            <person name="Barrasa J.M."/>
            <person name="Sanchez-Garcia M."/>
            <person name="Camarero S."/>
            <person name="Miyauchi S."/>
            <person name="Serrano A."/>
            <person name="Linde D."/>
            <person name="Babiker R."/>
            <person name="Drula E."/>
            <person name="Ayuso-Fernandez I."/>
            <person name="Pacheco R."/>
            <person name="Padilla G."/>
            <person name="Ferreira P."/>
            <person name="Barriuso J."/>
            <person name="Kellner H."/>
            <person name="Castanera R."/>
            <person name="Alfaro M."/>
            <person name="Ramirez L."/>
            <person name="Pisabarro A.G."/>
            <person name="Kuo A."/>
            <person name="Tritt A."/>
            <person name="Lipzen A."/>
            <person name="He G."/>
            <person name="Yan M."/>
            <person name="Ng V."/>
            <person name="Cullen D."/>
            <person name="Martin F."/>
            <person name="Rosso M.-N."/>
            <person name="Henrissat B."/>
            <person name="Hibbett D."/>
            <person name="Martinez A.T."/>
            <person name="Grigoriev I.V."/>
        </authorList>
    </citation>
    <scope>NUCLEOTIDE SEQUENCE</scope>
    <source>
        <strain evidence="16">MF-IS2</strain>
    </source>
</reference>
<proteinExistence type="inferred from homology"/>
<accession>A0A9P6BY27</accession>
<evidence type="ECO:0000256" key="5">
    <source>
        <dbReference type="ARBA" id="ARBA00022617"/>
    </source>
</evidence>
<dbReference type="InterPro" id="IPR002401">
    <property type="entry name" value="Cyt_P450_E_grp-I"/>
</dbReference>
<evidence type="ECO:0000256" key="4">
    <source>
        <dbReference type="ARBA" id="ARBA00010617"/>
    </source>
</evidence>
<dbReference type="OrthoDB" id="1470350at2759"/>
<keyword evidence="6" id="KW-0812">Transmembrane</keyword>
<dbReference type="PRINTS" id="PR00385">
    <property type="entry name" value="P450"/>
</dbReference>
<keyword evidence="7 13" id="KW-0479">Metal-binding</keyword>
<dbReference type="PANTHER" id="PTHR24305">
    <property type="entry name" value="CYTOCHROME P450"/>
    <property type="match status" value="1"/>
</dbReference>
<keyword evidence="15" id="KW-0732">Signal</keyword>
<keyword evidence="12" id="KW-0472">Membrane</keyword>
<sequence length="513" mass="58273">MWLQLIATCAVAVALQRTVAFWKAARSVGNLRGYRTLVNTNSLVGQIVPRFRGLAQGRNYPFRDKHSVYAWANCDVVAHVGVFPSGANILLADANTIKEVTLSRARFPKPVDVYRALTFFGFNIVASEGEDWKRYRKITAPAFSDRNNKLVWDETVAIMNDLFENVWGDKDIITVDHCLDITLPIALFVIGIAGFGQKMSWKDDLVLPPGHEMTFKEALYQVSTFVVTRLLLPDWAMAMTKKTRNIALGYRELKFYMAEMIETRLKSEKAERHDLFSSLLEANSDEEEGLTPDELMGNIFIFLLAGHETAAHTLCFTFALLALYPDEQEKLYGQIKAVLPNPQRPRYEEMPLLTQSMAVFYETLRMFPPVPLIPKRSAEDTSLSTTNAQGETVIVPIPKGTDMSIDVPGLHYNPKYWEDPLSFKPDRFLKPVWNKDAFLPFSGGARACLGRKFFETEGIATLTMLISRYKISVKEEPQFAHETFEQRKDRVLENVPLLTLTPVRVPLVFTRRS</sequence>
<evidence type="ECO:0000256" key="11">
    <source>
        <dbReference type="ARBA" id="ARBA00023033"/>
    </source>
</evidence>
<evidence type="ECO:0000256" key="12">
    <source>
        <dbReference type="ARBA" id="ARBA00023136"/>
    </source>
</evidence>
<evidence type="ECO:0000256" key="2">
    <source>
        <dbReference type="ARBA" id="ARBA00004370"/>
    </source>
</evidence>
<dbReference type="GO" id="GO:0016020">
    <property type="term" value="C:membrane"/>
    <property type="evidence" value="ECO:0007669"/>
    <property type="project" value="UniProtKB-SubCell"/>
</dbReference>
<comment type="similarity">
    <text evidence="4 14">Belongs to the cytochrome P450 family.</text>
</comment>
<evidence type="ECO:0000256" key="1">
    <source>
        <dbReference type="ARBA" id="ARBA00001971"/>
    </source>
</evidence>
<comment type="caution">
    <text evidence="16">The sequence shown here is derived from an EMBL/GenBank/DDBJ whole genome shotgun (WGS) entry which is preliminary data.</text>
</comment>
<keyword evidence="17" id="KW-1185">Reference proteome</keyword>
<keyword evidence="11 14" id="KW-0503">Monooxygenase</keyword>
<dbReference type="PROSITE" id="PS00086">
    <property type="entry name" value="CYTOCHROME_P450"/>
    <property type="match status" value="1"/>
</dbReference>
<keyword evidence="10 13" id="KW-0408">Iron</keyword>
<keyword evidence="5 13" id="KW-0349">Heme</keyword>
<dbReference type="PRINTS" id="PR00463">
    <property type="entry name" value="EP450I"/>
</dbReference>
<dbReference type="GO" id="GO:0004497">
    <property type="term" value="F:monooxygenase activity"/>
    <property type="evidence" value="ECO:0007669"/>
    <property type="project" value="UniProtKB-KW"/>
</dbReference>
<evidence type="ECO:0000256" key="15">
    <source>
        <dbReference type="SAM" id="SignalP"/>
    </source>
</evidence>
<keyword evidence="8" id="KW-1133">Transmembrane helix</keyword>
<evidence type="ECO:0000256" key="9">
    <source>
        <dbReference type="ARBA" id="ARBA00023002"/>
    </source>
</evidence>
<name>A0A9P6BY27_9AGAR</name>
<evidence type="ECO:0000256" key="3">
    <source>
        <dbReference type="ARBA" id="ARBA00004721"/>
    </source>
</evidence>
<dbReference type="InterPro" id="IPR036396">
    <property type="entry name" value="Cyt_P450_sf"/>
</dbReference>
<comment type="pathway">
    <text evidence="3">Secondary metabolite biosynthesis; terpenoid biosynthesis.</text>
</comment>
<dbReference type="Gene3D" id="1.10.630.10">
    <property type="entry name" value="Cytochrome P450"/>
    <property type="match status" value="1"/>
</dbReference>
<evidence type="ECO:0000256" key="6">
    <source>
        <dbReference type="ARBA" id="ARBA00022692"/>
    </source>
</evidence>
<evidence type="ECO:0000256" key="10">
    <source>
        <dbReference type="ARBA" id="ARBA00023004"/>
    </source>
</evidence>